<proteinExistence type="predicted"/>
<gene>
    <name evidence="1" type="ORF">LIPSTDRAFT_74408</name>
</gene>
<evidence type="ECO:0000313" key="1">
    <source>
        <dbReference type="EMBL" id="ODQ70904.1"/>
    </source>
</evidence>
<accession>A0A1E3Q058</accession>
<organism evidence="1 2">
    <name type="scientific">Lipomyces starkeyi NRRL Y-11557</name>
    <dbReference type="NCBI Taxonomy" id="675824"/>
    <lineage>
        <taxon>Eukaryota</taxon>
        <taxon>Fungi</taxon>
        <taxon>Dikarya</taxon>
        <taxon>Ascomycota</taxon>
        <taxon>Saccharomycotina</taxon>
        <taxon>Lipomycetes</taxon>
        <taxon>Lipomycetales</taxon>
        <taxon>Lipomycetaceae</taxon>
        <taxon>Lipomyces</taxon>
    </lineage>
</organism>
<reference evidence="1 2" key="1">
    <citation type="journal article" date="2016" name="Proc. Natl. Acad. Sci. U.S.A.">
        <title>Comparative genomics of biotechnologically important yeasts.</title>
        <authorList>
            <person name="Riley R."/>
            <person name="Haridas S."/>
            <person name="Wolfe K.H."/>
            <person name="Lopes M.R."/>
            <person name="Hittinger C.T."/>
            <person name="Goeker M."/>
            <person name="Salamov A.A."/>
            <person name="Wisecaver J.H."/>
            <person name="Long T.M."/>
            <person name="Calvey C.H."/>
            <person name="Aerts A.L."/>
            <person name="Barry K.W."/>
            <person name="Choi C."/>
            <person name="Clum A."/>
            <person name="Coughlan A.Y."/>
            <person name="Deshpande S."/>
            <person name="Douglass A.P."/>
            <person name="Hanson S.J."/>
            <person name="Klenk H.-P."/>
            <person name="LaButti K.M."/>
            <person name="Lapidus A."/>
            <person name="Lindquist E.A."/>
            <person name="Lipzen A.M."/>
            <person name="Meier-Kolthoff J.P."/>
            <person name="Ohm R.A."/>
            <person name="Otillar R.P."/>
            <person name="Pangilinan J.L."/>
            <person name="Peng Y."/>
            <person name="Rokas A."/>
            <person name="Rosa C.A."/>
            <person name="Scheuner C."/>
            <person name="Sibirny A.A."/>
            <person name="Slot J.C."/>
            <person name="Stielow J.B."/>
            <person name="Sun H."/>
            <person name="Kurtzman C.P."/>
            <person name="Blackwell M."/>
            <person name="Grigoriev I.V."/>
            <person name="Jeffries T.W."/>
        </authorList>
    </citation>
    <scope>NUCLEOTIDE SEQUENCE [LARGE SCALE GENOMIC DNA]</scope>
    <source>
        <strain evidence="1 2">NRRL Y-11557</strain>
    </source>
</reference>
<evidence type="ECO:0000313" key="2">
    <source>
        <dbReference type="Proteomes" id="UP000094385"/>
    </source>
</evidence>
<dbReference type="AlphaFoldDB" id="A0A1E3Q058"/>
<evidence type="ECO:0008006" key="3">
    <source>
        <dbReference type="Google" id="ProtNLM"/>
    </source>
</evidence>
<sequence>MEYTSTSQADVNLASPLIFCTLCFRRPSTSACRCYIVTCGHIFCDDHIGVPDITSFDSNNLPKNHTCPYCHSSGMEIYAISEQVCIYDWSRYSSLLTL</sequence>
<name>A0A1E3Q058_LIPST</name>
<keyword evidence="2" id="KW-1185">Reference proteome</keyword>
<dbReference type="Proteomes" id="UP000094385">
    <property type="component" value="Unassembled WGS sequence"/>
</dbReference>
<protein>
    <recommendedName>
        <fullName evidence="3">RING-type domain-containing protein</fullName>
    </recommendedName>
</protein>
<dbReference type="EMBL" id="KV454299">
    <property type="protein sequence ID" value="ODQ70904.1"/>
    <property type="molecule type" value="Genomic_DNA"/>
</dbReference>